<dbReference type="CDD" id="cd10017">
    <property type="entry name" value="B3_DNA"/>
    <property type="match status" value="2"/>
</dbReference>
<keyword evidence="5" id="KW-0804">Transcription</keyword>
<accession>A0ABR0X1C7</accession>
<reference evidence="8 9" key="1">
    <citation type="journal article" date="2021" name="Comput. Struct. Biotechnol. J.">
        <title>De novo genome assembly of the potent medicinal plant Rehmannia glutinosa using nanopore technology.</title>
        <authorList>
            <person name="Ma L."/>
            <person name="Dong C."/>
            <person name="Song C."/>
            <person name="Wang X."/>
            <person name="Zheng X."/>
            <person name="Niu Y."/>
            <person name="Chen S."/>
            <person name="Feng W."/>
        </authorList>
    </citation>
    <scope>NUCLEOTIDE SEQUENCE [LARGE SCALE GENOMIC DNA]</scope>
    <source>
        <strain evidence="8">DH-2019</strain>
    </source>
</reference>
<keyword evidence="9" id="KW-1185">Reference proteome</keyword>
<evidence type="ECO:0000256" key="2">
    <source>
        <dbReference type="ARBA" id="ARBA00022737"/>
    </source>
</evidence>
<dbReference type="PANTHER" id="PTHR31674">
    <property type="entry name" value="B3 DOMAIN-CONTAINING PROTEIN REM-LIKE 3-RELATED"/>
    <property type="match status" value="1"/>
</dbReference>
<organism evidence="8 9">
    <name type="scientific">Rehmannia glutinosa</name>
    <name type="common">Chinese foxglove</name>
    <dbReference type="NCBI Taxonomy" id="99300"/>
    <lineage>
        <taxon>Eukaryota</taxon>
        <taxon>Viridiplantae</taxon>
        <taxon>Streptophyta</taxon>
        <taxon>Embryophyta</taxon>
        <taxon>Tracheophyta</taxon>
        <taxon>Spermatophyta</taxon>
        <taxon>Magnoliopsida</taxon>
        <taxon>eudicotyledons</taxon>
        <taxon>Gunneridae</taxon>
        <taxon>Pentapetalae</taxon>
        <taxon>asterids</taxon>
        <taxon>lamiids</taxon>
        <taxon>Lamiales</taxon>
        <taxon>Orobanchaceae</taxon>
        <taxon>Rehmannieae</taxon>
        <taxon>Rehmannia</taxon>
    </lineage>
</organism>
<dbReference type="Pfam" id="PF02362">
    <property type="entry name" value="B3"/>
    <property type="match status" value="2"/>
</dbReference>
<dbReference type="InterPro" id="IPR003340">
    <property type="entry name" value="B3_DNA-bd"/>
</dbReference>
<comment type="caution">
    <text evidence="8">The sequence shown here is derived from an EMBL/GenBank/DDBJ whole genome shotgun (WGS) entry which is preliminary data.</text>
</comment>
<keyword evidence="6" id="KW-0539">Nucleus</keyword>
<feature type="domain" description="TF-B3" evidence="7">
    <location>
        <begin position="159"/>
        <end position="255"/>
    </location>
</feature>
<evidence type="ECO:0000256" key="4">
    <source>
        <dbReference type="ARBA" id="ARBA00023125"/>
    </source>
</evidence>
<evidence type="ECO:0000256" key="5">
    <source>
        <dbReference type="ARBA" id="ARBA00023163"/>
    </source>
</evidence>
<dbReference type="Proteomes" id="UP001318860">
    <property type="component" value="Unassembled WGS sequence"/>
</dbReference>
<dbReference type="PANTHER" id="PTHR31674:SF62">
    <property type="entry name" value="B3 DOMAIN-CONTAINING PROTEIN REM14-RELATED"/>
    <property type="match status" value="1"/>
</dbReference>
<keyword evidence="4" id="KW-0238">DNA-binding</keyword>
<dbReference type="EMBL" id="JABTTQ020000006">
    <property type="protein sequence ID" value="KAK6153472.1"/>
    <property type="molecule type" value="Genomic_DNA"/>
</dbReference>
<comment type="subcellular location">
    <subcellularLocation>
        <location evidence="1">Nucleus</location>
    </subcellularLocation>
</comment>
<evidence type="ECO:0000313" key="9">
    <source>
        <dbReference type="Proteomes" id="UP001318860"/>
    </source>
</evidence>
<evidence type="ECO:0000313" key="8">
    <source>
        <dbReference type="EMBL" id="KAK6153472.1"/>
    </source>
</evidence>
<feature type="domain" description="TF-B3" evidence="7">
    <location>
        <begin position="2"/>
        <end position="96"/>
    </location>
</feature>
<keyword evidence="3" id="KW-0805">Transcription regulation</keyword>
<dbReference type="SUPFAM" id="SSF101936">
    <property type="entry name" value="DNA-binding pseudobarrel domain"/>
    <property type="match status" value="2"/>
</dbReference>
<evidence type="ECO:0000256" key="3">
    <source>
        <dbReference type="ARBA" id="ARBA00023015"/>
    </source>
</evidence>
<gene>
    <name evidence="8" type="ORF">DH2020_013111</name>
</gene>
<evidence type="ECO:0000259" key="7">
    <source>
        <dbReference type="PROSITE" id="PS50863"/>
    </source>
</evidence>
<dbReference type="InterPro" id="IPR039218">
    <property type="entry name" value="REM_fam"/>
</dbReference>
<dbReference type="SMART" id="SM01019">
    <property type="entry name" value="B3"/>
    <property type="match status" value="2"/>
</dbReference>
<sequence length="261" mass="30497">MTRHFFKVMMPGFEEKLKLPPAFSAKLKEEKSKEAILKSRKGTWKMKVCRINREDLICFEHGWPQFVDDHGLNIGDFVVFEHIGNLRFNAFIFDRTACEKEFNLVEAKKEINDATTGVAKPHFNPKNTNSTFSFYCIYHLREPDKESVKSSYHSKNPHFILTMKPHHAHKNANVTIPAEFVRSNNLGDKSRVILRDHRGREWPMKLLVQKFPQFRFRISTGWHDFYVSNDLKDGDICFFDLNSKSQSTTVLMDVQIFPAPI</sequence>
<proteinExistence type="predicted"/>
<evidence type="ECO:0000256" key="1">
    <source>
        <dbReference type="ARBA" id="ARBA00004123"/>
    </source>
</evidence>
<evidence type="ECO:0000256" key="6">
    <source>
        <dbReference type="ARBA" id="ARBA00023242"/>
    </source>
</evidence>
<dbReference type="Gene3D" id="2.40.330.10">
    <property type="entry name" value="DNA-binding pseudobarrel domain"/>
    <property type="match status" value="2"/>
</dbReference>
<dbReference type="InterPro" id="IPR015300">
    <property type="entry name" value="DNA-bd_pseudobarrel_sf"/>
</dbReference>
<dbReference type="PROSITE" id="PS50863">
    <property type="entry name" value="B3"/>
    <property type="match status" value="2"/>
</dbReference>
<keyword evidence="2" id="KW-0677">Repeat</keyword>
<name>A0ABR0X1C7_REHGL</name>
<protein>
    <recommendedName>
        <fullName evidence="7">TF-B3 domain-containing protein</fullName>
    </recommendedName>
</protein>